<dbReference type="Gene3D" id="1.25.10.70">
    <property type="match status" value="1"/>
</dbReference>
<evidence type="ECO:0000256" key="1">
    <source>
        <dbReference type="ARBA" id="ARBA00004567"/>
    </source>
</evidence>
<dbReference type="GO" id="GO:0017056">
    <property type="term" value="F:structural constituent of nuclear pore"/>
    <property type="evidence" value="ECO:0007669"/>
    <property type="project" value="InterPro"/>
</dbReference>
<dbReference type="EMBL" id="MCFC01000029">
    <property type="protein sequence ID" value="ORY28766.1"/>
    <property type="molecule type" value="Genomic_DNA"/>
</dbReference>
<dbReference type="InterPro" id="IPR048883">
    <property type="entry name" value="Nup188_N-subdom_III"/>
</dbReference>
<gene>
    <name evidence="10" type="ORF">BCR39DRAFT_533736</name>
</gene>
<feature type="domain" description="Nucleoporin Nup188 N-terminal subdomain III" evidence="9">
    <location>
        <begin position="655"/>
        <end position="929"/>
    </location>
</feature>
<organism evidence="10 11">
    <name type="scientific">Naematelia encephala</name>
    <dbReference type="NCBI Taxonomy" id="71784"/>
    <lineage>
        <taxon>Eukaryota</taxon>
        <taxon>Fungi</taxon>
        <taxon>Dikarya</taxon>
        <taxon>Basidiomycota</taxon>
        <taxon>Agaricomycotina</taxon>
        <taxon>Tremellomycetes</taxon>
        <taxon>Tremellales</taxon>
        <taxon>Naemateliaceae</taxon>
        <taxon>Naematelia</taxon>
    </lineage>
</organism>
<dbReference type="OrthoDB" id="102511at2759"/>
<dbReference type="Pfam" id="PF21093">
    <property type="entry name" value="Nup188_N-subdom_III"/>
    <property type="match status" value="1"/>
</dbReference>
<dbReference type="InParanoid" id="A0A1Y2B1Z8"/>
<name>A0A1Y2B1Z8_9TREE</name>
<keyword evidence="2" id="KW-0813">Transport</keyword>
<dbReference type="InterPro" id="IPR044840">
    <property type="entry name" value="Nup188"/>
</dbReference>
<keyword evidence="7" id="KW-0539">Nucleus</keyword>
<dbReference type="Proteomes" id="UP000193986">
    <property type="component" value="Unassembled WGS sequence"/>
</dbReference>
<reference evidence="10 11" key="1">
    <citation type="submission" date="2016-07" db="EMBL/GenBank/DDBJ databases">
        <title>Pervasive Adenine N6-methylation of Active Genes in Fungi.</title>
        <authorList>
            <consortium name="DOE Joint Genome Institute"/>
            <person name="Mondo S.J."/>
            <person name="Dannebaum R.O."/>
            <person name="Kuo R.C."/>
            <person name="Labutti K."/>
            <person name="Haridas S."/>
            <person name="Kuo A."/>
            <person name="Salamov A."/>
            <person name="Ahrendt S.R."/>
            <person name="Lipzen A."/>
            <person name="Sullivan W."/>
            <person name="Andreopoulos W.B."/>
            <person name="Clum A."/>
            <person name="Lindquist E."/>
            <person name="Daum C."/>
            <person name="Ramamoorthy G.K."/>
            <person name="Gryganskyi A."/>
            <person name="Culley D."/>
            <person name="Magnuson J.K."/>
            <person name="James T.Y."/>
            <person name="O'Malley M.A."/>
            <person name="Stajich J.E."/>
            <person name="Spatafora J.W."/>
            <person name="Visel A."/>
            <person name="Grigoriev I.V."/>
        </authorList>
    </citation>
    <scope>NUCLEOTIDE SEQUENCE [LARGE SCALE GENOMIC DNA]</scope>
    <source>
        <strain evidence="10 11">68-887.2</strain>
    </source>
</reference>
<keyword evidence="3" id="KW-0509">mRNA transport</keyword>
<keyword evidence="5" id="KW-0811">Translocation</keyword>
<dbReference type="GO" id="GO:0006405">
    <property type="term" value="P:RNA export from nucleus"/>
    <property type="evidence" value="ECO:0007669"/>
    <property type="project" value="TreeGrafter"/>
</dbReference>
<dbReference type="GO" id="GO:0006606">
    <property type="term" value="P:protein import into nucleus"/>
    <property type="evidence" value="ECO:0007669"/>
    <property type="project" value="TreeGrafter"/>
</dbReference>
<evidence type="ECO:0000313" key="10">
    <source>
        <dbReference type="EMBL" id="ORY28766.1"/>
    </source>
</evidence>
<dbReference type="GO" id="GO:0044611">
    <property type="term" value="C:nuclear pore inner ring"/>
    <property type="evidence" value="ECO:0007669"/>
    <property type="project" value="TreeGrafter"/>
</dbReference>
<protein>
    <recommendedName>
        <fullName evidence="9">Nucleoporin Nup188 N-terminal subdomain III domain-containing protein</fullName>
    </recommendedName>
</protein>
<comment type="subcellular location">
    <subcellularLocation>
        <location evidence="1">Nucleus</location>
        <location evidence="1">Nuclear pore complex</location>
    </subcellularLocation>
</comment>
<evidence type="ECO:0000256" key="4">
    <source>
        <dbReference type="ARBA" id="ARBA00022927"/>
    </source>
</evidence>
<dbReference type="PANTHER" id="PTHR31431">
    <property type="entry name" value="NUCLEOPORIN NUP188 HOMOLOG"/>
    <property type="match status" value="1"/>
</dbReference>
<keyword evidence="11" id="KW-1185">Reference proteome</keyword>
<evidence type="ECO:0000256" key="6">
    <source>
        <dbReference type="ARBA" id="ARBA00023132"/>
    </source>
</evidence>
<sequence length="1814" mass="197322">MVQTTVETYKMELDDCIFPLTTIRDTLLSAPPDTAFPRLLALLKYHLIRLKSPWEPFSSPSIEKKSAVEAAVLHIPNSTVKISTQSSTRNLALKLSSRVDVDEVTAYLLVSSYERYSVGDVGVGGSEAEELDRVVLWWEEETLAIPQIVGLLIRLSESENEEWRTLGMELRGEILQDGPGFIEKTFRAWGALARRTVQGRERDHALFWATHQLRLQSVLVELLFTTLYALPYRPFSTSEALIRASVMSTFGTQQANLEIWEGDIECQALYARIRDQLLVIALESIGLSALIEGDEGPVEGTLLSSPSAIQRVHEAIWGFSEELAVPASMPREIVPAWPVSVLCLAWAIALRSLDEASLPATPGYAGDRIWQELMARSLKPSSGVFAWLEAVLQGALFAATETGEQSEAKSLRRVIKDLMMGLSESVQLEHIADRSGMYRVLDLLFGGGSPSTSSAVAEDYWVSDYLLETRRSLLFKAGFPQQASSLPRLLAALSAQGSSSQAARSWEYFSRLPTITTPLQAGWYLLEGRDEQDNRTVVAAKNLILPDGQLIPEGTAGLVVSSPNASLPVAMWRLQTTLSGWILLVEILRAALGMPKTASPTQTQESVHLSVADLGIEEPPAVVIEAGLKLFRDLLEPSAGLVRLLPEVIPNGGDSLVQVVLRVLDIAGQGANEYLSCAPNAIRVLTSLLLTGDSHIWAVLRTSSFFGSSGKRRIASNLIIADSTTGDHALTLEVIRLVASLAKTYNPEPIIIKAAIQLLFTEIWSVYTAWRFTDVAIKYQISTALFEAFDTILSHPLDPTGKQPTETSQHLNETLIGSASGMTYRPLVEIITQAGPLARKLIASKRKVDAALVILSLDAGIRLLETTIRIAHNYGIGADALPKSLLVAPILGPKGERITLVDGILDLVLAPAAQESTKLAAIGLLRSYILSTAEDSKRPSLAGSLRDAQGSLKALAGLFDVEDNTDVHAAIWTLLAEITTAQPGCAAFCAATSLDKIDGTLGRAVDAVCKVDESPFEPNVVSAILYFLQAVIQSPSCSKATSLLRKSTPLWRGVFDLVTRHIPPPPSFALSMHSEDFAVQIEAYAYATQAKANATALLAIEIRSSLEASDEGETEAQRLVLGLWRNGGRLQQATVEAAQNGCRPEVHTEMGRRLAGAGVGLAGLKSMRLDRERIISRDYFFDGKPVVFGGEGIQANVNFAIDMLNLAWFGLEADKAVTIAFRDLADSIADLTAGDQLAATASLRAAIALADYIAGEERGGDVMLGVQTERLAILAMLLDTALDAEVDVNRESLVLLAASISRILESQEFVPIASLRQTDLPAIHRPVLRILSAMLPAISKLHPVDSERLLEPATVFSLEAFDIILDAINRQTVPLDTDRLLDLNLLVGVLSETARHPSTSIWLDRMSEFNLFTKSLQVITRTIVTQSHVPPHLPGILMLHLALASNPASAERLAVSGVLPAYSDNAIAVEAEQARISSSDPQAHPLSIHSAWCGLLVVIKALLFSLPETARGGFTKSDVIPFIRVTTAQLHKTLAWDGESSMTRPYLDELGHTVDIFGGIASAIGYHPDLLADYSPHAVDLLRSLRFALQHPRTLASSFVPADEEEHGQLTKELEAIEGMEEVELVDFAKLPVIVGRVMELVRVGRGALAALIELTKAWRIVDGDDEVGEEVELLPDDVPISAQEDTVGVYLDLHHLAATMYDKMEPSTTEQRVAYSTLAQLSESALLLSSAQLLVRRELLPNDEEGSEMDMDVDSGKRRTSLGKMGEKERARAVLRELEDDLRGVLGVDEYEPLGGIKGFLREAVRRELGEEQ</sequence>
<keyword evidence="6" id="KW-0906">Nuclear pore complex</keyword>
<evidence type="ECO:0000256" key="7">
    <source>
        <dbReference type="ARBA" id="ARBA00023242"/>
    </source>
</evidence>
<evidence type="ECO:0000256" key="5">
    <source>
        <dbReference type="ARBA" id="ARBA00023010"/>
    </source>
</evidence>
<dbReference type="STRING" id="71784.A0A1Y2B1Z8"/>
<proteinExistence type="predicted"/>
<evidence type="ECO:0000313" key="11">
    <source>
        <dbReference type="Proteomes" id="UP000193986"/>
    </source>
</evidence>
<dbReference type="GO" id="GO:0051028">
    <property type="term" value="P:mRNA transport"/>
    <property type="evidence" value="ECO:0007669"/>
    <property type="project" value="UniProtKB-KW"/>
</dbReference>
<comment type="caution">
    <text evidence="10">The sequence shown here is derived from an EMBL/GenBank/DDBJ whole genome shotgun (WGS) entry which is preliminary data.</text>
</comment>
<evidence type="ECO:0000256" key="3">
    <source>
        <dbReference type="ARBA" id="ARBA00022816"/>
    </source>
</evidence>
<keyword evidence="4" id="KW-0653">Protein transport</keyword>
<dbReference type="PANTHER" id="PTHR31431:SF1">
    <property type="entry name" value="NUCLEOPORIN NUP188"/>
    <property type="match status" value="1"/>
</dbReference>
<evidence type="ECO:0000259" key="9">
    <source>
        <dbReference type="Pfam" id="PF21093"/>
    </source>
</evidence>
<evidence type="ECO:0000256" key="2">
    <source>
        <dbReference type="ARBA" id="ARBA00022448"/>
    </source>
</evidence>
<accession>A0A1Y2B1Z8</accession>
<feature type="region of interest" description="Disordered" evidence="8">
    <location>
        <begin position="1746"/>
        <end position="1766"/>
    </location>
</feature>
<evidence type="ECO:0000256" key="8">
    <source>
        <dbReference type="SAM" id="MobiDB-lite"/>
    </source>
</evidence>